<dbReference type="Proteomes" id="UP000034794">
    <property type="component" value="Unassembled WGS sequence"/>
</dbReference>
<accession>A0A0G1PJB9</accession>
<sequence length="63" mass="7419">MRYKINCGVCEREIVATGENDEEGMKEMKEEAKAHNDLRHPEARPMTEEELEADIRGKWKKEE</sequence>
<evidence type="ECO:0000313" key="3">
    <source>
        <dbReference type="Proteomes" id="UP000034794"/>
    </source>
</evidence>
<evidence type="ECO:0000313" key="2">
    <source>
        <dbReference type="EMBL" id="KKU32782.1"/>
    </source>
</evidence>
<protein>
    <recommendedName>
        <fullName evidence="4">DUF1059 domain-containing protein</fullName>
    </recommendedName>
</protein>
<name>A0A0G1PJB9_9BACT</name>
<evidence type="ECO:0008006" key="4">
    <source>
        <dbReference type="Google" id="ProtNLM"/>
    </source>
</evidence>
<organism evidence="2 3">
    <name type="scientific">Candidatus Collierbacteria bacterium GW2011_GWA2_46_26</name>
    <dbReference type="NCBI Taxonomy" id="1618381"/>
    <lineage>
        <taxon>Bacteria</taxon>
        <taxon>Candidatus Collieribacteriota</taxon>
    </lineage>
</organism>
<dbReference type="AlphaFoldDB" id="A0A0G1PJB9"/>
<comment type="caution">
    <text evidence="2">The sequence shown here is derived from an EMBL/GenBank/DDBJ whole genome shotgun (WGS) entry which is preliminary data.</text>
</comment>
<evidence type="ECO:0000256" key="1">
    <source>
        <dbReference type="SAM" id="MobiDB-lite"/>
    </source>
</evidence>
<gene>
    <name evidence="2" type="ORF">UX47_C0007G0026</name>
</gene>
<dbReference type="EMBL" id="LCMI01000007">
    <property type="protein sequence ID" value="KKU32782.1"/>
    <property type="molecule type" value="Genomic_DNA"/>
</dbReference>
<feature type="region of interest" description="Disordered" evidence="1">
    <location>
        <begin position="30"/>
        <end position="63"/>
    </location>
</feature>
<proteinExistence type="predicted"/>
<reference evidence="2 3" key="1">
    <citation type="journal article" date="2015" name="Nature">
        <title>rRNA introns, odd ribosomes, and small enigmatic genomes across a large radiation of phyla.</title>
        <authorList>
            <person name="Brown C.T."/>
            <person name="Hug L.A."/>
            <person name="Thomas B.C."/>
            <person name="Sharon I."/>
            <person name="Castelle C.J."/>
            <person name="Singh A."/>
            <person name="Wilkins M.J."/>
            <person name="Williams K.H."/>
            <person name="Banfield J.F."/>
        </authorList>
    </citation>
    <scope>NUCLEOTIDE SEQUENCE [LARGE SCALE GENOMIC DNA]</scope>
</reference>